<reference evidence="1 2" key="1">
    <citation type="journal article" date="2022" name="Genome Biol. Evol.">
        <title>The Spruce Budworm Genome: Reconstructing the Evolutionary History of Antifreeze Proteins.</title>
        <authorList>
            <person name="Beliveau C."/>
            <person name="Gagne P."/>
            <person name="Picq S."/>
            <person name="Vernygora O."/>
            <person name="Keeling C.I."/>
            <person name="Pinkney K."/>
            <person name="Doucet D."/>
            <person name="Wen F."/>
            <person name="Johnston J.S."/>
            <person name="Maaroufi H."/>
            <person name="Boyle B."/>
            <person name="Laroche J."/>
            <person name="Dewar K."/>
            <person name="Juretic N."/>
            <person name="Blackburn G."/>
            <person name="Nisole A."/>
            <person name="Brunet B."/>
            <person name="Brandao M."/>
            <person name="Lumley L."/>
            <person name="Duan J."/>
            <person name="Quan G."/>
            <person name="Lucarotti C.J."/>
            <person name="Roe A.D."/>
            <person name="Sperling F.A.H."/>
            <person name="Levesque R.C."/>
            <person name="Cusson M."/>
        </authorList>
    </citation>
    <scope>NUCLEOTIDE SEQUENCE [LARGE SCALE GENOMIC DNA]</scope>
    <source>
        <strain evidence="1">Glfc:IPQL:Cfum</strain>
    </source>
</reference>
<name>A0ACC0JIS0_CHOFU</name>
<evidence type="ECO:0000313" key="2">
    <source>
        <dbReference type="Proteomes" id="UP001064048"/>
    </source>
</evidence>
<accession>A0ACC0JIS0</accession>
<proteinExistence type="predicted"/>
<gene>
    <name evidence="1" type="ORF">MSG28_002666</name>
</gene>
<keyword evidence="2" id="KW-1185">Reference proteome</keyword>
<evidence type="ECO:0000313" key="1">
    <source>
        <dbReference type="EMBL" id="KAI8424009.1"/>
    </source>
</evidence>
<comment type="caution">
    <text evidence="1">The sequence shown here is derived from an EMBL/GenBank/DDBJ whole genome shotgun (WGS) entry which is preliminary data.</text>
</comment>
<dbReference type="Proteomes" id="UP001064048">
    <property type="component" value="Chromosome 4"/>
</dbReference>
<organism evidence="1 2">
    <name type="scientific">Choristoneura fumiferana</name>
    <name type="common">Spruce budworm moth</name>
    <name type="synonym">Archips fumiferana</name>
    <dbReference type="NCBI Taxonomy" id="7141"/>
    <lineage>
        <taxon>Eukaryota</taxon>
        <taxon>Metazoa</taxon>
        <taxon>Ecdysozoa</taxon>
        <taxon>Arthropoda</taxon>
        <taxon>Hexapoda</taxon>
        <taxon>Insecta</taxon>
        <taxon>Pterygota</taxon>
        <taxon>Neoptera</taxon>
        <taxon>Endopterygota</taxon>
        <taxon>Lepidoptera</taxon>
        <taxon>Glossata</taxon>
        <taxon>Ditrysia</taxon>
        <taxon>Tortricoidea</taxon>
        <taxon>Tortricidae</taxon>
        <taxon>Tortricinae</taxon>
        <taxon>Choristoneura</taxon>
    </lineage>
</organism>
<protein>
    <submittedName>
        <fullName evidence="1">Uncharacterized protein</fullName>
    </submittedName>
</protein>
<dbReference type="EMBL" id="CM046104">
    <property type="protein sequence ID" value="KAI8424009.1"/>
    <property type="molecule type" value="Genomic_DNA"/>
</dbReference>
<sequence length="331" mass="37425">MHIGMCHVSSRTRMSIPYMLLNPGKDAAGAAPASRNWMPITGLAFDHRPVVGPCARSARIATTILLANPAVKLQCLHCCISAWRVVLVFILSIASLIIYFIDASSEEVERCQKWSDNITQQIDLAFNIFFMVYFFIRFIAASDKLWFMLEMYSFVDYFTIPPSFVSIYLDRTWIGLRFLRALRLMTVPDILQYLNILKTSSSIRLAQLVSIFISVWLTAAGIIHLLENSGDPLDFSNSQQLSYWTCVYFLIVTMSTVGYGDVFCHTVLGRTFLVFFLLVGLCTDAQLVNGCRLLVHPRACRFCDREAAPPRWVGRRRLAALTVQSSNFLAA</sequence>